<reference evidence="2 3" key="1">
    <citation type="journal article" date="2018" name="Evol. Lett.">
        <title>Horizontal gene cluster transfer increased hallucinogenic mushroom diversity.</title>
        <authorList>
            <person name="Reynolds H.T."/>
            <person name="Vijayakumar V."/>
            <person name="Gluck-Thaler E."/>
            <person name="Korotkin H.B."/>
            <person name="Matheny P.B."/>
            <person name="Slot J.C."/>
        </authorList>
    </citation>
    <scope>NUCLEOTIDE SEQUENCE [LARGE SCALE GENOMIC DNA]</scope>
    <source>
        <strain evidence="2 3">2631</strain>
    </source>
</reference>
<name>A0A409XMW7_PSICY</name>
<evidence type="ECO:0000313" key="3">
    <source>
        <dbReference type="Proteomes" id="UP000283269"/>
    </source>
</evidence>
<dbReference type="InParanoid" id="A0A409XMW7"/>
<feature type="compositionally biased region" description="Polar residues" evidence="1">
    <location>
        <begin position="146"/>
        <end position="160"/>
    </location>
</feature>
<dbReference type="AlphaFoldDB" id="A0A409XMW7"/>
<evidence type="ECO:0000313" key="2">
    <source>
        <dbReference type="EMBL" id="PPQ92098.1"/>
    </source>
</evidence>
<comment type="caution">
    <text evidence="2">The sequence shown here is derived from an EMBL/GenBank/DDBJ whole genome shotgun (WGS) entry which is preliminary data.</text>
</comment>
<dbReference type="Proteomes" id="UP000283269">
    <property type="component" value="Unassembled WGS sequence"/>
</dbReference>
<feature type="compositionally biased region" description="Basic and acidic residues" evidence="1">
    <location>
        <begin position="165"/>
        <end position="174"/>
    </location>
</feature>
<sequence>MSPRDARIINQRRHCGQAAGVQSVLEELCTRAPDAKSLIGEQVNPRAALRQYSARLARPFHTSGKLATVSRRLRPIAHSHIDHLISIQVDKQSPVAPAIGEDKALEAEGSSQDYALQLQETSIDEYGQIHIRAPVKISHSRKDSTTQHPTPRADNNTNNMAVDIEELKNKNSRT</sequence>
<accession>A0A409XMW7</accession>
<gene>
    <name evidence="2" type="ORF">CVT25_008264</name>
</gene>
<dbReference type="EMBL" id="NHYD01001107">
    <property type="protein sequence ID" value="PPQ92098.1"/>
    <property type="molecule type" value="Genomic_DNA"/>
</dbReference>
<keyword evidence="3" id="KW-1185">Reference proteome</keyword>
<protein>
    <submittedName>
        <fullName evidence="2">Uncharacterized protein</fullName>
    </submittedName>
</protein>
<proteinExistence type="predicted"/>
<feature type="region of interest" description="Disordered" evidence="1">
    <location>
        <begin position="134"/>
        <end position="174"/>
    </location>
</feature>
<evidence type="ECO:0000256" key="1">
    <source>
        <dbReference type="SAM" id="MobiDB-lite"/>
    </source>
</evidence>
<organism evidence="2 3">
    <name type="scientific">Psilocybe cyanescens</name>
    <dbReference type="NCBI Taxonomy" id="93625"/>
    <lineage>
        <taxon>Eukaryota</taxon>
        <taxon>Fungi</taxon>
        <taxon>Dikarya</taxon>
        <taxon>Basidiomycota</taxon>
        <taxon>Agaricomycotina</taxon>
        <taxon>Agaricomycetes</taxon>
        <taxon>Agaricomycetidae</taxon>
        <taxon>Agaricales</taxon>
        <taxon>Agaricineae</taxon>
        <taxon>Strophariaceae</taxon>
        <taxon>Psilocybe</taxon>
    </lineage>
</organism>